<dbReference type="Gene3D" id="3.90.78.10">
    <property type="entry name" value="UDP-N-acetylenolpyruvoylglucosamine reductase, C-terminal domain"/>
    <property type="match status" value="1"/>
</dbReference>
<dbReference type="AlphaFoldDB" id="A0A923E3V4"/>
<comment type="catalytic activity">
    <reaction evidence="16 17">
        <text>UDP-N-acetyl-alpha-D-muramate + NADP(+) = UDP-N-acetyl-3-O-(1-carboxyvinyl)-alpha-D-glucosamine + NADPH + H(+)</text>
        <dbReference type="Rhea" id="RHEA:12248"/>
        <dbReference type="ChEBI" id="CHEBI:15378"/>
        <dbReference type="ChEBI" id="CHEBI:57783"/>
        <dbReference type="ChEBI" id="CHEBI:58349"/>
        <dbReference type="ChEBI" id="CHEBI:68483"/>
        <dbReference type="ChEBI" id="CHEBI:70757"/>
        <dbReference type="EC" id="1.3.1.98"/>
    </reaction>
</comment>
<evidence type="ECO:0000256" key="12">
    <source>
        <dbReference type="ARBA" id="ARBA00022984"/>
    </source>
</evidence>
<sequence>MPARTLAELTTFRVGGPIGALVEAADEAGFVEAIRRADERGEPLLVLGGGSNVLACDAGFPGVVVRDRRSAIAVRSEGAAAGQAEGGPIRVEVSASAGAVWDDFVVWSLERGLSGLEALSGIPGTVGAAPVQNVGAYGHEVSDRLVSVRAWDRAEGAVVELPAADLALSYRDSLIKRSLREEGSAGRVWGPTGRWVVLEARFALEASAMSAPVLYRELANRLGVEVGERAEARRVRSGVLDLRRSKGMVVDPADHDTWSAGSFFTNPILSAGAAKGLPEGAPRFPLGDGRVKTSAAWLIDHAGFAKGFAVPGARAGGAALSSKHVLALTNRGDASAAEVVELALAVRAGVEERFGVRLVPEPVGVGVTW</sequence>
<dbReference type="InterPro" id="IPR036318">
    <property type="entry name" value="FAD-bd_PCMH-like_sf"/>
</dbReference>
<comment type="similarity">
    <text evidence="5 17">Belongs to the MurB family.</text>
</comment>
<feature type="domain" description="FAD-binding PCMH-type" evidence="18">
    <location>
        <begin position="14"/>
        <end position="207"/>
    </location>
</feature>
<evidence type="ECO:0000256" key="4">
    <source>
        <dbReference type="ARBA" id="ARBA00004752"/>
    </source>
</evidence>
<dbReference type="Gene3D" id="3.30.465.10">
    <property type="match status" value="1"/>
</dbReference>
<dbReference type="RefSeq" id="WP_184451821.1">
    <property type="nucleotide sequence ID" value="NZ_JACHMK010000001.1"/>
</dbReference>
<evidence type="ECO:0000256" key="14">
    <source>
        <dbReference type="ARBA" id="ARBA00023306"/>
    </source>
</evidence>
<dbReference type="InterPro" id="IPR016169">
    <property type="entry name" value="FAD-bd_PCMH_sub2"/>
</dbReference>
<evidence type="ECO:0000256" key="17">
    <source>
        <dbReference type="HAMAP-Rule" id="MF_00037"/>
    </source>
</evidence>
<dbReference type="PROSITE" id="PS00105">
    <property type="entry name" value="AA_TRANSFER_CLASS_1"/>
    <property type="match status" value="1"/>
</dbReference>
<gene>
    <name evidence="17" type="primary">murB</name>
    <name evidence="19" type="ORF">HD592_000630</name>
</gene>
<evidence type="ECO:0000256" key="13">
    <source>
        <dbReference type="ARBA" id="ARBA00023002"/>
    </source>
</evidence>
<evidence type="ECO:0000256" key="9">
    <source>
        <dbReference type="ARBA" id="ARBA00022827"/>
    </source>
</evidence>
<dbReference type="Gene3D" id="3.30.43.10">
    <property type="entry name" value="Uridine Diphospho-n-acetylenolpyruvylglucosamine Reductase, domain 2"/>
    <property type="match status" value="1"/>
</dbReference>
<keyword evidence="20" id="KW-1185">Reference proteome</keyword>
<evidence type="ECO:0000256" key="16">
    <source>
        <dbReference type="ARBA" id="ARBA00048914"/>
    </source>
</evidence>
<dbReference type="PANTHER" id="PTHR21071">
    <property type="entry name" value="UDP-N-ACETYLENOLPYRUVOYLGLUCOSAMINE REDUCTASE"/>
    <property type="match status" value="1"/>
</dbReference>
<dbReference type="EC" id="1.3.1.98" evidence="17"/>
<feature type="active site" evidence="17">
    <location>
        <position position="171"/>
    </location>
</feature>
<keyword evidence="9 17" id="KW-0274">FAD</keyword>
<dbReference type="EMBL" id="JACHMK010000001">
    <property type="protein sequence ID" value="MBB6334065.1"/>
    <property type="molecule type" value="Genomic_DNA"/>
</dbReference>
<dbReference type="PROSITE" id="PS51387">
    <property type="entry name" value="FAD_PCMH"/>
    <property type="match status" value="1"/>
</dbReference>
<keyword evidence="14 17" id="KW-0131">Cell cycle</keyword>
<organism evidence="19 20">
    <name type="scientific">Schaalia hyovaginalis</name>
    <dbReference type="NCBI Taxonomy" id="29316"/>
    <lineage>
        <taxon>Bacteria</taxon>
        <taxon>Bacillati</taxon>
        <taxon>Actinomycetota</taxon>
        <taxon>Actinomycetes</taxon>
        <taxon>Actinomycetales</taxon>
        <taxon>Actinomycetaceae</taxon>
        <taxon>Schaalia</taxon>
    </lineage>
</organism>
<evidence type="ECO:0000313" key="19">
    <source>
        <dbReference type="EMBL" id="MBB6334065.1"/>
    </source>
</evidence>
<keyword evidence="15 17" id="KW-0961">Cell wall biogenesis/degradation</keyword>
<dbReference type="GO" id="GO:0009252">
    <property type="term" value="P:peptidoglycan biosynthetic process"/>
    <property type="evidence" value="ECO:0007669"/>
    <property type="project" value="UniProtKB-UniRule"/>
</dbReference>
<keyword evidence="12 17" id="KW-0573">Peptidoglycan synthesis</keyword>
<dbReference type="InterPro" id="IPR016167">
    <property type="entry name" value="FAD-bd_PCMH_sub1"/>
</dbReference>
<evidence type="ECO:0000256" key="8">
    <source>
        <dbReference type="ARBA" id="ARBA00022630"/>
    </source>
</evidence>
<dbReference type="GO" id="GO:0030170">
    <property type="term" value="F:pyridoxal phosphate binding"/>
    <property type="evidence" value="ECO:0007669"/>
    <property type="project" value="InterPro"/>
</dbReference>
<evidence type="ECO:0000256" key="7">
    <source>
        <dbReference type="ARBA" id="ARBA00022618"/>
    </source>
</evidence>
<dbReference type="Proteomes" id="UP000617426">
    <property type="component" value="Unassembled WGS sequence"/>
</dbReference>
<feature type="active site" description="Proton donor" evidence="17">
    <location>
        <position position="262"/>
    </location>
</feature>
<evidence type="ECO:0000313" key="20">
    <source>
        <dbReference type="Proteomes" id="UP000617426"/>
    </source>
</evidence>
<keyword evidence="7 17" id="KW-0132">Cell division</keyword>
<dbReference type="InterPro" id="IPR011601">
    <property type="entry name" value="MurB_C"/>
</dbReference>
<dbReference type="Pfam" id="PF01565">
    <property type="entry name" value="FAD_binding_4"/>
    <property type="match status" value="1"/>
</dbReference>
<name>A0A923E3V4_9ACTO</name>
<dbReference type="GO" id="GO:0008762">
    <property type="term" value="F:UDP-N-acetylmuramate dehydrogenase activity"/>
    <property type="evidence" value="ECO:0007669"/>
    <property type="project" value="UniProtKB-UniRule"/>
</dbReference>
<feature type="active site" evidence="17">
    <location>
        <position position="361"/>
    </location>
</feature>
<dbReference type="InterPro" id="IPR016166">
    <property type="entry name" value="FAD-bd_PCMH"/>
</dbReference>
<dbReference type="InterPro" id="IPR006094">
    <property type="entry name" value="Oxid_FAD_bind_N"/>
</dbReference>
<evidence type="ECO:0000256" key="5">
    <source>
        <dbReference type="ARBA" id="ARBA00010485"/>
    </source>
</evidence>
<protein>
    <recommendedName>
        <fullName evidence="17">UDP-N-acetylenolpyruvoylglucosamine reductase</fullName>
        <ecNumber evidence="17">1.3.1.98</ecNumber>
    </recommendedName>
    <alternativeName>
        <fullName evidence="17">UDP-N-acetylmuramate dehydrogenase</fullName>
    </alternativeName>
</protein>
<dbReference type="NCBIfam" id="NF010478">
    <property type="entry name" value="PRK13903.1"/>
    <property type="match status" value="1"/>
</dbReference>
<evidence type="ECO:0000256" key="1">
    <source>
        <dbReference type="ARBA" id="ARBA00001974"/>
    </source>
</evidence>
<dbReference type="GO" id="GO:0008360">
    <property type="term" value="P:regulation of cell shape"/>
    <property type="evidence" value="ECO:0007669"/>
    <property type="project" value="UniProtKB-KW"/>
</dbReference>
<dbReference type="SUPFAM" id="SSF56176">
    <property type="entry name" value="FAD-binding/transporter-associated domain-like"/>
    <property type="match status" value="1"/>
</dbReference>
<evidence type="ECO:0000259" key="18">
    <source>
        <dbReference type="PROSITE" id="PS51387"/>
    </source>
</evidence>
<evidence type="ECO:0000256" key="10">
    <source>
        <dbReference type="ARBA" id="ARBA00022857"/>
    </source>
</evidence>
<evidence type="ECO:0000256" key="2">
    <source>
        <dbReference type="ARBA" id="ARBA00003921"/>
    </source>
</evidence>
<keyword evidence="8 17" id="KW-0285">Flavoprotein</keyword>
<evidence type="ECO:0000256" key="15">
    <source>
        <dbReference type="ARBA" id="ARBA00023316"/>
    </source>
</evidence>
<keyword evidence="10 17" id="KW-0521">NADP</keyword>
<dbReference type="SUPFAM" id="SSF56194">
    <property type="entry name" value="Uridine diphospho-N-Acetylenolpyruvylglucosamine reductase, MurB, C-terminal domain"/>
    <property type="match status" value="1"/>
</dbReference>
<keyword evidence="11 17" id="KW-0133">Cell shape</keyword>
<dbReference type="GO" id="GO:0071555">
    <property type="term" value="P:cell wall organization"/>
    <property type="evidence" value="ECO:0007669"/>
    <property type="project" value="UniProtKB-KW"/>
</dbReference>
<keyword evidence="13 17" id="KW-0560">Oxidoreductase</keyword>
<proteinExistence type="inferred from homology"/>
<comment type="function">
    <text evidence="2 17">Cell wall formation.</text>
</comment>
<reference evidence="19" key="1">
    <citation type="submission" date="2020-08" db="EMBL/GenBank/DDBJ databases">
        <title>Sequencing the genomes of 1000 actinobacteria strains.</title>
        <authorList>
            <person name="Klenk H.-P."/>
        </authorList>
    </citation>
    <scope>NUCLEOTIDE SEQUENCE</scope>
    <source>
        <strain evidence="19">DSM 10695</strain>
    </source>
</reference>
<dbReference type="InterPro" id="IPR004838">
    <property type="entry name" value="NHTrfase_class1_PyrdxlP-BS"/>
</dbReference>
<accession>A0A923E3V4</accession>
<dbReference type="GO" id="GO:0005829">
    <property type="term" value="C:cytosol"/>
    <property type="evidence" value="ECO:0007669"/>
    <property type="project" value="TreeGrafter"/>
</dbReference>
<dbReference type="InterPro" id="IPR003170">
    <property type="entry name" value="MurB"/>
</dbReference>
<dbReference type="Pfam" id="PF02873">
    <property type="entry name" value="MurB_C"/>
    <property type="match status" value="1"/>
</dbReference>
<evidence type="ECO:0000256" key="3">
    <source>
        <dbReference type="ARBA" id="ARBA00004496"/>
    </source>
</evidence>
<comment type="cofactor">
    <cofactor evidence="1 17">
        <name>FAD</name>
        <dbReference type="ChEBI" id="CHEBI:57692"/>
    </cofactor>
</comment>
<comment type="subcellular location">
    <subcellularLocation>
        <location evidence="3 17">Cytoplasm</location>
    </subcellularLocation>
</comment>
<comment type="caution">
    <text evidence="19">The sequence shown here is derived from an EMBL/GenBank/DDBJ whole genome shotgun (WGS) entry which is preliminary data.</text>
</comment>
<evidence type="ECO:0000256" key="11">
    <source>
        <dbReference type="ARBA" id="ARBA00022960"/>
    </source>
</evidence>
<comment type="pathway">
    <text evidence="4 17">Cell wall biogenesis; peptidoglycan biosynthesis.</text>
</comment>
<evidence type="ECO:0000256" key="6">
    <source>
        <dbReference type="ARBA" id="ARBA00022490"/>
    </source>
</evidence>
<dbReference type="GO" id="GO:0051301">
    <property type="term" value="P:cell division"/>
    <property type="evidence" value="ECO:0007669"/>
    <property type="project" value="UniProtKB-KW"/>
</dbReference>
<dbReference type="HAMAP" id="MF_00037">
    <property type="entry name" value="MurB"/>
    <property type="match status" value="1"/>
</dbReference>
<dbReference type="PANTHER" id="PTHR21071:SF4">
    <property type="entry name" value="UDP-N-ACETYLENOLPYRUVOYLGLUCOSAMINE REDUCTASE"/>
    <property type="match status" value="1"/>
</dbReference>
<keyword evidence="6 17" id="KW-0963">Cytoplasm</keyword>
<dbReference type="InterPro" id="IPR036635">
    <property type="entry name" value="MurB_C_sf"/>
</dbReference>
<dbReference type="GO" id="GO:0071949">
    <property type="term" value="F:FAD binding"/>
    <property type="evidence" value="ECO:0007669"/>
    <property type="project" value="InterPro"/>
</dbReference>